<dbReference type="GO" id="GO:0044423">
    <property type="term" value="C:virion component"/>
    <property type="evidence" value="ECO:0007669"/>
    <property type="project" value="UniProtKB-KW"/>
</dbReference>
<reference evidence="4" key="1">
    <citation type="submission" date="2014-06" db="EMBL/GenBank/DDBJ databases">
        <title>PCR amplification of HK97-like capsid gene fragments from soda lake bacteriophages.</title>
        <authorList>
            <person name="Movassaghi M."/>
            <person name="Hatch A.J."/>
            <person name="Lobo N."/>
            <person name="Moulton K.D."/>
            <person name="Duboise S.M."/>
        </authorList>
    </citation>
    <scope>NUCLEOTIDE SEQUENCE</scope>
    <source>
        <strain evidence="4">PhiMOD4.00-OM</strain>
    </source>
</reference>
<sequence>MELEFKELVQQIKTASAEAKQAREAHEAEIKANGVALAETKAALEKAEAKQAETHALFEKMDGIIADLQAEQKRQFAGGSQAQKSMGEMFTAKAADQMGDQLIGKSFELKDIAGTPGSAGALVRPDRDPTIYRSIGGMRQLRISDLLPKIPTQSSSVEIMRLADAGGPAAMQGTAAGVGAGELQQKAKVTLEWELVSVNIPTIAVHTVASRQVLSDAPQLSSLIDSELNYKLQLQADTQLLTGDGTGQNLKGLLNDNSINDIGELASGTSSADLASAMIDHIRAAVTECQKFEYYNINGLVLNPVDWQTLETAKATDGHYLLVAFAATSSETPTVWRVPVIVTNAMPEGQFMLGDWQLGAQMYVREGVSIRVSEHHKDLFTSNAVAILAEERYALGISRPKAFCKGSFSIAA</sequence>
<evidence type="ECO:0000256" key="1">
    <source>
        <dbReference type="ARBA" id="ARBA00004328"/>
    </source>
</evidence>
<accession>A0A075IER9</accession>
<dbReference type="Gene3D" id="3.30.2320.10">
    <property type="entry name" value="hypothetical protein PF0899 domain"/>
    <property type="match status" value="1"/>
</dbReference>
<feature type="domain" description="Phage capsid-like C-terminal" evidence="3">
    <location>
        <begin position="120"/>
        <end position="408"/>
    </location>
</feature>
<evidence type="ECO:0000259" key="3">
    <source>
        <dbReference type="Pfam" id="PF05065"/>
    </source>
</evidence>
<protein>
    <submittedName>
        <fullName evidence="4">Major capsid protein</fullName>
    </submittedName>
</protein>
<keyword evidence="2" id="KW-0946">Virion</keyword>
<evidence type="ECO:0000313" key="4">
    <source>
        <dbReference type="EMBL" id="AIF27694.1"/>
    </source>
</evidence>
<proteinExistence type="predicted"/>
<dbReference type="InterPro" id="IPR054612">
    <property type="entry name" value="Phage_capsid-like_C"/>
</dbReference>
<name>A0A075IER9_9VIRU</name>
<dbReference type="Gene3D" id="3.30.2400.10">
    <property type="entry name" value="Major capsid protein gp5"/>
    <property type="match status" value="1"/>
</dbReference>
<dbReference type="InterPro" id="IPR024455">
    <property type="entry name" value="Phage_capsid"/>
</dbReference>
<dbReference type="Pfam" id="PF05065">
    <property type="entry name" value="Phage_capsid"/>
    <property type="match status" value="1"/>
</dbReference>
<dbReference type="SUPFAM" id="SSF56563">
    <property type="entry name" value="Major capsid protein gp5"/>
    <property type="match status" value="1"/>
</dbReference>
<evidence type="ECO:0000256" key="2">
    <source>
        <dbReference type="ARBA" id="ARBA00022844"/>
    </source>
</evidence>
<dbReference type="EMBL" id="KJ940155">
    <property type="protein sequence ID" value="AIF27694.1"/>
    <property type="molecule type" value="Genomic_DNA"/>
</dbReference>
<comment type="subcellular location">
    <subcellularLocation>
        <location evidence="1">Virion</location>
    </subcellularLocation>
</comment>
<organism evidence="4">
    <name type="scientific">Vibrio phage phiMOD4.00-OM</name>
    <dbReference type="NCBI Taxonomy" id="1510633"/>
    <lineage>
        <taxon>Viruses</taxon>
    </lineage>
</organism>
<dbReference type="NCBIfam" id="TIGR01554">
    <property type="entry name" value="major_cap_HK97"/>
    <property type="match status" value="1"/>
</dbReference>